<comment type="caution">
    <text evidence="2">The sequence shown here is derived from an EMBL/GenBank/DDBJ whole genome shotgun (WGS) entry which is preliminary data.</text>
</comment>
<feature type="compositionally biased region" description="Acidic residues" evidence="1">
    <location>
        <begin position="171"/>
        <end position="180"/>
    </location>
</feature>
<dbReference type="EMBL" id="BRPK01000001">
    <property type="protein sequence ID" value="GLB33558.1"/>
    <property type="molecule type" value="Genomic_DNA"/>
</dbReference>
<dbReference type="AlphaFoldDB" id="A0A9P3PDQ5"/>
<proteinExistence type="predicted"/>
<evidence type="ECO:0000256" key="1">
    <source>
        <dbReference type="SAM" id="MobiDB-lite"/>
    </source>
</evidence>
<feature type="compositionally biased region" description="Polar residues" evidence="1">
    <location>
        <begin position="137"/>
        <end position="150"/>
    </location>
</feature>
<feature type="region of interest" description="Disordered" evidence="1">
    <location>
        <begin position="1"/>
        <end position="72"/>
    </location>
</feature>
<evidence type="ECO:0000313" key="3">
    <source>
        <dbReference type="Proteomes" id="UP001063166"/>
    </source>
</evidence>
<organism evidence="2 3">
    <name type="scientific">Lyophyllum shimeji</name>
    <name type="common">Hon-shimeji</name>
    <name type="synonym">Tricholoma shimeji</name>
    <dbReference type="NCBI Taxonomy" id="47721"/>
    <lineage>
        <taxon>Eukaryota</taxon>
        <taxon>Fungi</taxon>
        <taxon>Dikarya</taxon>
        <taxon>Basidiomycota</taxon>
        <taxon>Agaricomycotina</taxon>
        <taxon>Agaricomycetes</taxon>
        <taxon>Agaricomycetidae</taxon>
        <taxon>Agaricales</taxon>
        <taxon>Tricholomatineae</taxon>
        <taxon>Lyophyllaceae</taxon>
        <taxon>Lyophyllum</taxon>
    </lineage>
</organism>
<evidence type="ECO:0008006" key="4">
    <source>
        <dbReference type="Google" id="ProtNLM"/>
    </source>
</evidence>
<feature type="compositionally biased region" description="Basic and acidic residues" evidence="1">
    <location>
        <begin position="37"/>
        <end position="46"/>
    </location>
</feature>
<sequence length="242" mass="25522">MSSVGSSSVPPRHGKKLADAMEEAFKNNSNAIDEAEAEKPQGDARTEAPAAPSSSEPAAAESESAPASAKAPVARKIEGYTFQIASVYPPQPCDRCIRSKKTCRGIEGARCEHCKSLHQKCSNSTGPPRGRHAALRQDSTSLSVENSPGQSAEPARTKRKAAPAKSKADAADDEGEDEVDEPKKGPAAKKRRIAGDFQASALKDIADLEASIKKLQTSVTKDLAKLSQLTASLATQIRGMDN</sequence>
<evidence type="ECO:0000313" key="2">
    <source>
        <dbReference type="EMBL" id="GLB33558.1"/>
    </source>
</evidence>
<feature type="region of interest" description="Disordered" evidence="1">
    <location>
        <begin position="116"/>
        <end position="195"/>
    </location>
</feature>
<reference evidence="2" key="1">
    <citation type="submission" date="2022-07" db="EMBL/GenBank/DDBJ databases">
        <title>The genome of Lyophyllum shimeji provides insight into the initial evolution of ectomycorrhizal fungal genome.</title>
        <authorList>
            <person name="Kobayashi Y."/>
            <person name="Shibata T."/>
            <person name="Hirakawa H."/>
            <person name="Shigenobu S."/>
            <person name="Nishiyama T."/>
            <person name="Yamada A."/>
            <person name="Hasebe M."/>
            <person name="Kawaguchi M."/>
        </authorList>
    </citation>
    <scope>NUCLEOTIDE SEQUENCE</scope>
    <source>
        <strain evidence="2">AT787</strain>
    </source>
</reference>
<protein>
    <recommendedName>
        <fullName evidence="4">Zn(2)-C6 fungal-type domain-containing protein</fullName>
    </recommendedName>
</protein>
<feature type="compositionally biased region" description="Basic and acidic residues" evidence="1">
    <location>
        <begin position="16"/>
        <end position="25"/>
    </location>
</feature>
<dbReference type="Proteomes" id="UP001063166">
    <property type="component" value="Unassembled WGS sequence"/>
</dbReference>
<gene>
    <name evidence="2" type="ORF">LshimejAT787_0104420</name>
</gene>
<name>A0A9P3PDQ5_LYOSH</name>
<keyword evidence="3" id="KW-1185">Reference proteome</keyword>
<accession>A0A9P3PDQ5</accession>
<dbReference type="OrthoDB" id="3051265at2759"/>
<feature type="compositionally biased region" description="Low complexity" evidence="1">
    <location>
        <begin position="47"/>
        <end position="69"/>
    </location>
</feature>